<protein>
    <submittedName>
        <fullName evidence="1">Uncharacterized protein</fullName>
    </submittedName>
</protein>
<dbReference type="EMBL" id="LNQE01001787">
    <property type="protein sequence ID" value="KUG05655.1"/>
    <property type="molecule type" value="Genomic_DNA"/>
</dbReference>
<organism evidence="1">
    <name type="scientific">hydrocarbon metagenome</name>
    <dbReference type="NCBI Taxonomy" id="938273"/>
    <lineage>
        <taxon>unclassified sequences</taxon>
        <taxon>metagenomes</taxon>
        <taxon>ecological metagenomes</taxon>
    </lineage>
</organism>
<sequence length="52" mass="5822">MGGTVPPVIGTVRPHPKEARYGLRFPGFSGHNPVPREMMSTCMEKSDIIEYF</sequence>
<name>A0A0W8EAJ2_9ZZZZ</name>
<dbReference type="AlphaFoldDB" id="A0A0W8EAJ2"/>
<comment type="caution">
    <text evidence="1">The sequence shown here is derived from an EMBL/GenBank/DDBJ whole genome shotgun (WGS) entry which is preliminary data.</text>
</comment>
<accession>A0A0W8EAJ2</accession>
<proteinExistence type="predicted"/>
<gene>
    <name evidence="1" type="ORF">ASZ90_016908</name>
</gene>
<reference evidence="1" key="1">
    <citation type="journal article" date="2015" name="Proc. Natl. Acad. Sci. U.S.A.">
        <title>Networks of energetic and metabolic interactions define dynamics in microbial communities.</title>
        <authorList>
            <person name="Embree M."/>
            <person name="Liu J.K."/>
            <person name="Al-Bassam M.M."/>
            <person name="Zengler K."/>
        </authorList>
    </citation>
    <scope>NUCLEOTIDE SEQUENCE</scope>
</reference>
<evidence type="ECO:0000313" key="1">
    <source>
        <dbReference type="EMBL" id="KUG05655.1"/>
    </source>
</evidence>